<evidence type="ECO:0000256" key="1">
    <source>
        <dbReference type="ARBA" id="ARBA00004651"/>
    </source>
</evidence>
<feature type="transmembrane region" description="Helical" evidence="6">
    <location>
        <begin position="69"/>
        <end position="93"/>
    </location>
</feature>
<dbReference type="PANTHER" id="PTHR10010">
    <property type="entry name" value="SOLUTE CARRIER FAMILY 34 SODIUM PHOSPHATE , MEMBER 2-RELATED"/>
    <property type="match status" value="1"/>
</dbReference>
<feature type="transmembrane region" description="Helical" evidence="6">
    <location>
        <begin position="265"/>
        <end position="289"/>
    </location>
</feature>
<name>M7NZL3_9GAMM</name>
<dbReference type="GO" id="GO:0005886">
    <property type="term" value="C:plasma membrane"/>
    <property type="evidence" value="ECO:0007669"/>
    <property type="project" value="UniProtKB-SubCell"/>
</dbReference>
<feature type="transmembrane region" description="Helical" evidence="6">
    <location>
        <begin position="189"/>
        <end position="207"/>
    </location>
</feature>
<keyword evidence="4 6" id="KW-1133">Transmembrane helix</keyword>
<feature type="transmembrane region" description="Helical" evidence="6">
    <location>
        <begin position="99"/>
        <end position="117"/>
    </location>
</feature>
<dbReference type="PATRIC" id="fig|1286106.3.peg.201"/>
<feature type="transmembrane region" description="Helical" evidence="6">
    <location>
        <begin position="148"/>
        <end position="169"/>
    </location>
</feature>
<keyword evidence="3 6" id="KW-0812">Transmembrane</keyword>
<dbReference type="Pfam" id="PF02690">
    <property type="entry name" value="Na_Pi_cotrans"/>
    <property type="match status" value="2"/>
</dbReference>
<keyword evidence="2" id="KW-1003">Cell membrane</keyword>
<dbReference type="GO" id="GO:0044341">
    <property type="term" value="P:sodium-dependent phosphate transport"/>
    <property type="evidence" value="ECO:0007669"/>
    <property type="project" value="InterPro"/>
</dbReference>
<dbReference type="NCBIfam" id="NF037997">
    <property type="entry name" value="Na_Pi_symport"/>
    <property type="match status" value="1"/>
</dbReference>
<dbReference type="GO" id="GO:0005436">
    <property type="term" value="F:sodium:phosphate symporter activity"/>
    <property type="evidence" value="ECO:0007669"/>
    <property type="project" value="InterPro"/>
</dbReference>
<feature type="transmembrane region" description="Helical" evidence="6">
    <location>
        <begin position="301"/>
        <end position="322"/>
    </location>
</feature>
<dbReference type="STRING" id="1286106.MPL1_01002"/>
<dbReference type="AlphaFoldDB" id="M7NZL3"/>
<comment type="subcellular location">
    <subcellularLocation>
        <location evidence="1">Cell membrane</location>
        <topology evidence="1">Multi-pass membrane protein</topology>
    </subcellularLocation>
</comment>
<evidence type="ECO:0000256" key="6">
    <source>
        <dbReference type="SAM" id="Phobius"/>
    </source>
</evidence>
<gene>
    <name evidence="7" type="ORF">MPL1_01002</name>
</gene>
<evidence type="ECO:0000256" key="3">
    <source>
        <dbReference type="ARBA" id="ARBA00022692"/>
    </source>
</evidence>
<feature type="transmembrane region" description="Helical" evidence="6">
    <location>
        <begin position="213"/>
        <end position="236"/>
    </location>
</feature>
<feature type="transmembrane region" description="Helical" evidence="6">
    <location>
        <begin position="16"/>
        <end position="38"/>
    </location>
</feature>
<evidence type="ECO:0000256" key="5">
    <source>
        <dbReference type="ARBA" id="ARBA00023136"/>
    </source>
</evidence>
<evidence type="ECO:0000313" key="8">
    <source>
        <dbReference type="Proteomes" id="UP000012019"/>
    </source>
</evidence>
<evidence type="ECO:0000256" key="4">
    <source>
        <dbReference type="ARBA" id="ARBA00022989"/>
    </source>
</evidence>
<reference evidence="7 8" key="1">
    <citation type="journal article" date="2013" name="Genome Announc.">
        <title>Draft Genome Sequence of Methylophaga lonarensis MPLT, a Haloalkaliphilic (Non-Methane-Utilizing) Methylotroph.</title>
        <authorList>
            <person name="Shetty S.A."/>
            <person name="Marathe N.P."/>
            <person name="Munot H."/>
            <person name="Antony C.P."/>
            <person name="Dhotre D.P."/>
            <person name="Murrell J.C."/>
            <person name="Shouche Y.S."/>
        </authorList>
    </citation>
    <scope>NUCLEOTIDE SEQUENCE [LARGE SCALE GENOMIC DNA]</scope>
    <source>
        <strain evidence="7 8">MPL</strain>
    </source>
</reference>
<comment type="caution">
    <text evidence="7">The sequence shown here is derived from an EMBL/GenBank/DDBJ whole genome shotgun (WGS) entry which is preliminary data.</text>
</comment>
<dbReference type="Proteomes" id="UP000012019">
    <property type="component" value="Unassembled WGS sequence"/>
</dbReference>
<proteinExistence type="predicted"/>
<dbReference type="PANTHER" id="PTHR10010:SF46">
    <property type="entry name" value="SODIUM-DEPENDENT PHOSPHATE TRANSPORT PROTEIN 2B"/>
    <property type="match status" value="1"/>
</dbReference>
<evidence type="ECO:0000313" key="7">
    <source>
        <dbReference type="EMBL" id="EMR14258.1"/>
    </source>
</evidence>
<accession>M7NZL3</accession>
<keyword evidence="8" id="KW-1185">Reference proteome</keyword>
<evidence type="ECO:0000256" key="2">
    <source>
        <dbReference type="ARBA" id="ARBA00022475"/>
    </source>
</evidence>
<protein>
    <submittedName>
        <fullName evidence="7">Sodium-dependent phosphate transporter</fullName>
    </submittedName>
</protein>
<feature type="transmembrane region" description="Helical" evidence="6">
    <location>
        <begin position="124"/>
        <end position="142"/>
    </location>
</feature>
<keyword evidence="5 6" id="KW-0472">Membrane</keyword>
<sequence>MIPVLSKSSAVQTGSVMFSTISAVVGGLGMFMLGMWLMSEGLRMAAGNTLHQLLQHWTRTRLHGLGMGFFLTALIQHSGAVTVATIGFTNAGLLTLERAIWIIFGTNIGTTVTAWLVAMIGFNFNIAAFALPLIGIGMLLKISQGEKAVAWLGQALVGFGVLFLGIDVLKDSFADLGAAISLDISTGHLATDILLFTGIGFLATVLLQSSSLMLAITMTALAGGIIGLMPAAAVVVGSNIGSTSTAIFSSFGSTAAAKRVVSSHVIFNLLTASVTLLILAPLLAILHFVQQLLVDVPAETTTLALFHTLFNLLGILLIWPIANRLVNWLEHRFISKEDELGKARYLDKHALNLPSLAMHGLVKETQRVAEMALKAAADSINFERLHPDLKKNQQYCEQIILAIGEYSHQLYKQNLPESVSEKLPVLLRINQYYAAISELAVMLNKNRGTLETTMASHIETQLNDFYKDCLSLVSAANINDSGESDITHQMDSLESNYQSLKSLLLRRGAEGTLSIARMEKLLTAISQARRICQQSMKAFNYFQNSQFETDQN</sequence>
<dbReference type="EMBL" id="APHR01000004">
    <property type="protein sequence ID" value="EMR14258.1"/>
    <property type="molecule type" value="Genomic_DNA"/>
</dbReference>
<dbReference type="eggNOG" id="COG1283">
    <property type="taxonomic scope" value="Bacteria"/>
</dbReference>
<dbReference type="InterPro" id="IPR003841">
    <property type="entry name" value="Na/Pi_transpt"/>
</dbReference>
<organism evidence="7 8">
    <name type="scientific">Methylophaga lonarensis MPL</name>
    <dbReference type="NCBI Taxonomy" id="1286106"/>
    <lineage>
        <taxon>Bacteria</taxon>
        <taxon>Pseudomonadati</taxon>
        <taxon>Pseudomonadota</taxon>
        <taxon>Gammaproteobacteria</taxon>
        <taxon>Thiotrichales</taxon>
        <taxon>Piscirickettsiaceae</taxon>
        <taxon>Methylophaga</taxon>
    </lineage>
</organism>